<feature type="region of interest" description="Disordered" evidence="1">
    <location>
        <begin position="264"/>
        <end position="292"/>
    </location>
</feature>
<keyword evidence="2" id="KW-0472">Membrane</keyword>
<dbReference type="Proteomes" id="UP001206572">
    <property type="component" value="Unassembled WGS sequence"/>
</dbReference>
<keyword evidence="2" id="KW-0812">Transmembrane</keyword>
<evidence type="ECO:0000256" key="1">
    <source>
        <dbReference type="SAM" id="MobiDB-lite"/>
    </source>
</evidence>
<keyword evidence="4" id="KW-1185">Reference proteome</keyword>
<organism evidence="3 4">
    <name type="scientific">Massilia agri</name>
    <dbReference type="NCBI Taxonomy" id="1886785"/>
    <lineage>
        <taxon>Bacteria</taxon>
        <taxon>Pseudomonadati</taxon>
        <taxon>Pseudomonadota</taxon>
        <taxon>Betaproteobacteria</taxon>
        <taxon>Burkholderiales</taxon>
        <taxon>Oxalobacteraceae</taxon>
        <taxon>Telluria group</taxon>
        <taxon>Massilia</taxon>
    </lineage>
</organism>
<proteinExistence type="predicted"/>
<reference evidence="3 4" key="1">
    <citation type="submission" date="2022-08" db="EMBL/GenBank/DDBJ databases">
        <title>Reclassification of Massilia species as members of the genera Telluria, Duganella, Pseudoduganella, Mokoshia gen. nov. and Zemynaea gen. nov. using orthogonal and non-orthogonal genome-based approaches.</title>
        <authorList>
            <person name="Bowman J.P."/>
        </authorList>
    </citation>
    <scope>NUCLEOTIDE SEQUENCE [LARGE SCALE GENOMIC DNA]</scope>
    <source>
        <strain evidence="3 4">JCM 31661</strain>
    </source>
</reference>
<dbReference type="PROSITE" id="PS51257">
    <property type="entry name" value="PROKAR_LIPOPROTEIN"/>
    <property type="match status" value="1"/>
</dbReference>
<evidence type="ECO:0000313" key="4">
    <source>
        <dbReference type="Proteomes" id="UP001206572"/>
    </source>
</evidence>
<feature type="transmembrane region" description="Helical" evidence="2">
    <location>
        <begin position="162"/>
        <end position="183"/>
    </location>
</feature>
<gene>
    <name evidence="3" type="ORF">NX780_19650</name>
</gene>
<feature type="transmembrane region" description="Helical" evidence="2">
    <location>
        <begin position="195"/>
        <end position="212"/>
    </location>
</feature>
<evidence type="ECO:0000313" key="3">
    <source>
        <dbReference type="EMBL" id="MCS0598560.1"/>
    </source>
</evidence>
<evidence type="ECO:0000256" key="2">
    <source>
        <dbReference type="SAM" id="Phobius"/>
    </source>
</evidence>
<keyword evidence="2" id="KW-1133">Transmembrane helix</keyword>
<sequence>MRTHLLRAALRTRFILSCLVLCTALAGCSLEAWIGLIATPDEQARAHSLVDRLRARDYVAIERALRADLRTPELREALDTMAAAVPVGEPRSVTIVSAHKNTKGGVTWLTLNTEYEFATGWMLATVTTEMRDGARSVIAFHVYPRAQSLAAEHGFSLAGKSMVQYGVLVAALAAFALSLYALYRCVRTKGLAKKALWVLFILVSFGQLAVDWTSGEWRFVPLHLELLGASFMAPLGGSWILTASLPVGAIVFLLRERNGALPMRKTMGSGGRPDGITAGQDGTAAPPQAPRQ</sequence>
<dbReference type="RefSeq" id="WP_258829568.1">
    <property type="nucleotide sequence ID" value="NZ_JANUHA010000016.1"/>
</dbReference>
<name>A0ABT2ARJ6_9BURK</name>
<protein>
    <submittedName>
        <fullName evidence="3">Uncharacterized protein</fullName>
    </submittedName>
</protein>
<dbReference type="EMBL" id="JANUHA010000016">
    <property type="protein sequence ID" value="MCS0598560.1"/>
    <property type="molecule type" value="Genomic_DNA"/>
</dbReference>
<accession>A0ABT2ARJ6</accession>
<feature type="transmembrane region" description="Helical" evidence="2">
    <location>
        <begin position="232"/>
        <end position="254"/>
    </location>
</feature>
<comment type="caution">
    <text evidence="3">The sequence shown here is derived from an EMBL/GenBank/DDBJ whole genome shotgun (WGS) entry which is preliminary data.</text>
</comment>